<dbReference type="Pfam" id="PF04657">
    <property type="entry name" value="DMT_YdcZ"/>
    <property type="match status" value="1"/>
</dbReference>
<comment type="caution">
    <text evidence="3">The sequence shown here is derived from an EMBL/GenBank/DDBJ whole genome shotgun (WGS) entry which is preliminary data.</text>
</comment>
<reference evidence="3 4" key="1">
    <citation type="submission" date="2016-07" db="EMBL/GenBank/DDBJ databases">
        <title>Pervasive Adenine N6-methylation of Active Genes in Fungi.</title>
        <authorList>
            <consortium name="DOE Joint Genome Institute"/>
            <person name="Mondo S.J."/>
            <person name="Dannebaum R.O."/>
            <person name="Kuo R.C."/>
            <person name="Labutti K."/>
            <person name="Haridas S."/>
            <person name="Kuo A."/>
            <person name="Salamov A."/>
            <person name="Ahrendt S.R."/>
            <person name="Lipzen A."/>
            <person name="Sullivan W."/>
            <person name="Andreopoulos W.B."/>
            <person name="Clum A."/>
            <person name="Lindquist E."/>
            <person name="Daum C."/>
            <person name="Ramamoorthy G.K."/>
            <person name="Gryganskyi A."/>
            <person name="Culley D."/>
            <person name="Magnuson J.K."/>
            <person name="James T.Y."/>
            <person name="O'Malley M.A."/>
            <person name="Stajich J.E."/>
            <person name="Spatafora J.W."/>
            <person name="Visel A."/>
            <person name="Grigoriev I.V."/>
        </authorList>
    </citation>
    <scope>NUCLEOTIDE SEQUENCE [LARGE SCALE GENOMIC DNA]</scope>
    <source>
        <strain evidence="3 4">NRRL 2496</strain>
    </source>
</reference>
<sequence>MARHITDSTLLEEDGPCAASDHTGSSGTKHYMASAAEERRFSLPVEEAAVAESTTTEGDQQQQQSKIEDEPEKLTPWQKIMASPYLFALLPVAAGTAVAFQAGTNAAMNKAGGRAFSALLNFLTGTSMCLIFFSLDLFVLKTPAPSVARLREAPWYSWLGGILGTYYIIVNILIVPKLGEGTVLGVFVCAQVVMASIIDHFGLTGVTKRRLSVLRILGLLLLIGCVAVICIF</sequence>
<gene>
    <name evidence="3" type="ORF">BCR43DRAFT_497579</name>
</gene>
<evidence type="ECO:0000313" key="4">
    <source>
        <dbReference type="Proteomes" id="UP000242180"/>
    </source>
</evidence>
<feature type="transmembrane region" description="Helical" evidence="2">
    <location>
        <begin position="85"/>
        <end position="103"/>
    </location>
</feature>
<proteinExistence type="predicted"/>
<dbReference type="InParanoid" id="A0A1X2H2E7"/>
<dbReference type="OrthoDB" id="5559077at2759"/>
<dbReference type="Proteomes" id="UP000242180">
    <property type="component" value="Unassembled WGS sequence"/>
</dbReference>
<keyword evidence="4" id="KW-1185">Reference proteome</keyword>
<organism evidence="3 4">
    <name type="scientific">Syncephalastrum racemosum</name>
    <name type="common">Filamentous fungus</name>
    <dbReference type="NCBI Taxonomy" id="13706"/>
    <lineage>
        <taxon>Eukaryota</taxon>
        <taxon>Fungi</taxon>
        <taxon>Fungi incertae sedis</taxon>
        <taxon>Mucoromycota</taxon>
        <taxon>Mucoromycotina</taxon>
        <taxon>Mucoromycetes</taxon>
        <taxon>Mucorales</taxon>
        <taxon>Syncephalastraceae</taxon>
        <taxon>Syncephalastrum</taxon>
    </lineage>
</organism>
<name>A0A1X2H2E7_SYNRA</name>
<accession>A0A1X2H2E7</accession>
<feature type="region of interest" description="Disordered" evidence="1">
    <location>
        <begin position="1"/>
        <end position="73"/>
    </location>
</feature>
<feature type="transmembrane region" description="Helical" evidence="2">
    <location>
        <begin position="213"/>
        <end position="231"/>
    </location>
</feature>
<dbReference type="InterPro" id="IPR006750">
    <property type="entry name" value="YdcZ"/>
</dbReference>
<dbReference type="EMBL" id="MCGN01000010">
    <property type="protein sequence ID" value="ORY91974.1"/>
    <property type="molecule type" value="Genomic_DNA"/>
</dbReference>
<keyword evidence="2" id="KW-0812">Transmembrane</keyword>
<feature type="compositionally biased region" description="Low complexity" evidence="1">
    <location>
        <begin position="45"/>
        <end position="57"/>
    </location>
</feature>
<feature type="transmembrane region" description="Helical" evidence="2">
    <location>
        <begin position="115"/>
        <end position="135"/>
    </location>
</feature>
<dbReference type="OMA" id="HFGWIGF"/>
<evidence type="ECO:0000313" key="3">
    <source>
        <dbReference type="EMBL" id="ORY91974.1"/>
    </source>
</evidence>
<evidence type="ECO:0000256" key="1">
    <source>
        <dbReference type="SAM" id="MobiDB-lite"/>
    </source>
</evidence>
<evidence type="ECO:0000256" key="2">
    <source>
        <dbReference type="SAM" id="Phobius"/>
    </source>
</evidence>
<feature type="transmembrane region" description="Helical" evidence="2">
    <location>
        <begin position="182"/>
        <end position="201"/>
    </location>
</feature>
<feature type="transmembrane region" description="Helical" evidence="2">
    <location>
        <begin position="155"/>
        <end position="175"/>
    </location>
</feature>
<dbReference type="AlphaFoldDB" id="A0A1X2H2E7"/>
<keyword evidence="2" id="KW-1133">Transmembrane helix</keyword>
<dbReference type="GO" id="GO:0005886">
    <property type="term" value="C:plasma membrane"/>
    <property type="evidence" value="ECO:0007669"/>
    <property type="project" value="TreeGrafter"/>
</dbReference>
<dbReference type="PANTHER" id="PTHR34821">
    <property type="entry name" value="INNER MEMBRANE PROTEIN YDCZ"/>
    <property type="match status" value="1"/>
</dbReference>
<dbReference type="PANTHER" id="PTHR34821:SF2">
    <property type="entry name" value="INNER MEMBRANE PROTEIN YDCZ"/>
    <property type="match status" value="1"/>
</dbReference>
<keyword evidence="2" id="KW-0472">Membrane</keyword>
<protein>
    <submittedName>
        <fullName evidence="3">Uncharacterized protein</fullName>
    </submittedName>
</protein>